<comment type="caution">
    <text evidence="2">The sequence shown here is derived from an EMBL/GenBank/DDBJ whole genome shotgun (WGS) entry which is preliminary data.</text>
</comment>
<sequence>MGTAEQTLIVLAVMAVLFVTEIIPLAITSLGGAITLGLMGII</sequence>
<gene>
    <name evidence="2" type="ORF">Q604_UNBC00546G0001</name>
</gene>
<evidence type="ECO:0000313" key="2">
    <source>
        <dbReference type="EMBL" id="ETJ45461.1"/>
    </source>
</evidence>
<reference evidence="2" key="1">
    <citation type="submission" date="2013-12" db="EMBL/GenBank/DDBJ databases">
        <title>A Varibaculum cambriense genome reconstructed from a premature infant gut community with otherwise low bacterial novelty that shifts toward anaerobic metabolism during the third week of life.</title>
        <authorList>
            <person name="Brown C.T."/>
            <person name="Sharon I."/>
            <person name="Thomas B.C."/>
            <person name="Castelle C.J."/>
            <person name="Morowitz M.J."/>
            <person name="Banfield J.F."/>
        </authorList>
    </citation>
    <scope>NUCLEOTIDE SEQUENCE</scope>
</reference>
<dbReference type="AlphaFoldDB" id="W1YT11"/>
<proteinExistence type="predicted"/>
<keyword evidence="1" id="KW-0812">Transmembrane</keyword>
<accession>W1YT11</accession>
<protein>
    <submittedName>
        <fullName evidence="2">Transporter, divalent anion:Na+ symporter (DASS) family protein</fullName>
    </submittedName>
</protein>
<keyword evidence="1" id="KW-0472">Membrane</keyword>
<dbReference type="EMBL" id="AZMM01000546">
    <property type="protein sequence ID" value="ETJ45461.1"/>
    <property type="molecule type" value="Genomic_DNA"/>
</dbReference>
<evidence type="ECO:0000256" key="1">
    <source>
        <dbReference type="SAM" id="Phobius"/>
    </source>
</evidence>
<organism evidence="2">
    <name type="scientific">human gut metagenome</name>
    <dbReference type="NCBI Taxonomy" id="408170"/>
    <lineage>
        <taxon>unclassified sequences</taxon>
        <taxon>metagenomes</taxon>
        <taxon>organismal metagenomes</taxon>
    </lineage>
</organism>
<keyword evidence="1" id="KW-1133">Transmembrane helix</keyword>
<name>W1YT11_9ZZZZ</name>
<feature type="non-terminal residue" evidence="2">
    <location>
        <position position="42"/>
    </location>
</feature>
<feature type="transmembrane region" description="Helical" evidence="1">
    <location>
        <begin position="6"/>
        <end position="39"/>
    </location>
</feature>